<evidence type="ECO:0008006" key="19">
    <source>
        <dbReference type="Google" id="ProtNLM"/>
    </source>
</evidence>
<evidence type="ECO:0000259" key="15">
    <source>
        <dbReference type="PROSITE" id="PS50095"/>
    </source>
</evidence>
<dbReference type="Gene3D" id="3.10.450.60">
    <property type="match status" value="1"/>
</dbReference>
<feature type="region of interest" description="Disordered" evidence="14">
    <location>
        <begin position="211"/>
        <end position="250"/>
    </location>
</feature>
<dbReference type="SUPFAM" id="SSF48484">
    <property type="entry name" value="Lipoxigenase"/>
    <property type="match status" value="1"/>
</dbReference>
<keyword evidence="8 13" id="KW-0560">Oxidoreductase</keyword>
<feature type="compositionally biased region" description="Basic and acidic residues" evidence="14">
    <location>
        <begin position="211"/>
        <end position="220"/>
    </location>
</feature>
<dbReference type="InterPro" id="IPR036392">
    <property type="entry name" value="PLAT/LH2_dom_sf"/>
</dbReference>
<gene>
    <name evidence="17" type="ORF">LWI29_000983</name>
</gene>
<evidence type="ECO:0000256" key="7">
    <source>
        <dbReference type="ARBA" id="ARBA00022964"/>
    </source>
</evidence>
<comment type="cofactor">
    <cofactor evidence="1 13">
        <name>Fe cation</name>
        <dbReference type="ChEBI" id="CHEBI:24875"/>
    </cofactor>
</comment>
<dbReference type="AlphaFoldDB" id="A0AA39SE95"/>
<dbReference type="GO" id="GO:0034440">
    <property type="term" value="P:lipid oxidation"/>
    <property type="evidence" value="ECO:0007669"/>
    <property type="project" value="InterPro"/>
</dbReference>
<keyword evidence="7 13" id="KW-0223">Dioxygenase</keyword>
<dbReference type="EMBL" id="JAUESC010000381">
    <property type="protein sequence ID" value="KAK0588440.1"/>
    <property type="molecule type" value="Genomic_DNA"/>
</dbReference>
<evidence type="ECO:0000259" key="16">
    <source>
        <dbReference type="PROSITE" id="PS51393"/>
    </source>
</evidence>
<dbReference type="Pfam" id="PF00305">
    <property type="entry name" value="Lipoxygenase"/>
    <property type="match status" value="2"/>
</dbReference>
<dbReference type="GO" id="GO:0046872">
    <property type="term" value="F:metal ion binding"/>
    <property type="evidence" value="ECO:0007669"/>
    <property type="project" value="UniProtKB-KW"/>
</dbReference>
<dbReference type="InterPro" id="IPR020833">
    <property type="entry name" value="LipOase_Fe_BS"/>
</dbReference>
<evidence type="ECO:0000256" key="2">
    <source>
        <dbReference type="ARBA" id="ARBA00009419"/>
    </source>
</evidence>
<evidence type="ECO:0000256" key="9">
    <source>
        <dbReference type="ARBA" id="ARBA00023004"/>
    </source>
</evidence>
<dbReference type="Gene3D" id="1.20.245.10">
    <property type="entry name" value="Lipoxygenase-1, Domain 5"/>
    <property type="match status" value="1"/>
</dbReference>
<dbReference type="InterPro" id="IPR013819">
    <property type="entry name" value="LipOase_C"/>
</dbReference>
<keyword evidence="6" id="KW-0276">Fatty acid metabolism</keyword>
<dbReference type="PROSITE" id="PS50095">
    <property type="entry name" value="PLAT"/>
    <property type="match status" value="1"/>
</dbReference>
<feature type="domain" description="Lipoxygenase" evidence="16">
    <location>
        <begin position="164"/>
        <end position="806"/>
    </location>
</feature>
<dbReference type="PROSITE" id="PS00711">
    <property type="entry name" value="LIPOXYGENASE_1"/>
    <property type="match status" value="1"/>
</dbReference>
<dbReference type="InterPro" id="IPR000907">
    <property type="entry name" value="LipOase"/>
</dbReference>
<protein>
    <recommendedName>
        <fullName evidence="19">Lipoxygenase</fullName>
    </recommendedName>
</protein>
<dbReference type="GO" id="GO:0016702">
    <property type="term" value="F:oxidoreductase activity, acting on single donors with incorporation of molecular oxygen, incorporation of two atoms of oxygen"/>
    <property type="evidence" value="ECO:0007669"/>
    <property type="project" value="InterPro"/>
</dbReference>
<dbReference type="InterPro" id="IPR036226">
    <property type="entry name" value="LipOase_C_sf"/>
</dbReference>
<dbReference type="PANTHER" id="PTHR11771">
    <property type="entry name" value="LIPOXYGENASE"/>
    <property type="match status" value="1"/>
</dbReference>
<evidence type="ECO:0000256" key="3">
    <source>
        <dbReference type="ARBA" id="ARBA00022516"/>
    </source>
</evidence>
<feature type="domain" description="PLAT" evidence="15">
    <location>
        <begin position="31"/>
        <end position="161"/>
    </location>
</feature>
<evidence type="ECO:0000256" key="1">
    <source>
        <dbReference type="ARBA" id="ARBA00001962"/>
    </source>
</evidence>
<keyword evidence="3" id="KW-0444">Lipid biosynthesis</keyword>
<dbReference type="InterPro" id="IPR001024">
    <property type="entry name" value="PLAT/LH2_dom"/>
</dbReference>
<dbReference type="PRINTS" id="PR00087">
    <property type="entry name" value="LIPOXYGENASE"/>
</dbReference>
<dbReference type="SMART" id="SM00308">
    <property type="entry name" value="LH2"/>
    <property type="match status" value="1"/>
</dbReference>
<accession>A0AA39SE95</accession>
<name>A0AA39SE95_ACESA</name>
<dbReference type="PRINTS" id="PR00468">
    <property type="entry name" value="PLTLPOXGNASE"/>
</dbReference>
<dbReference type="Proteomes" id="UP001168877">
    <property type="component" value="Unassembled WGS sequence"/>
</dbReference>
<evidence type="ECO:0000256" key="10">
    <source>
        <dbReference type="ARBA" id="ARBA00023098"/>
    </source>
</evidence>
<evidence type="ECO:0000256" key="6">
    <source>
        <dbReference type="ARBA" id="ARBA00022832"/>
    </source>
</evidence>
<keyword evidence="9 13" id="KW-0408">Iron</keyword>
<dbReference type="Gene3D" id="4.10.375.10">
    <property type="entry name" value="Lipoxygenase-1, Domain 2"/>
    <property type="match status" value="1"/>
</dbReference>
<dbReference type="Pfam" id="PF01477">
    <property type="entry name" value="PLAT"/>
    <property type="match status" value="1"/>
</dbReference>
<keyword evidence="11" id="KW-0275">Fatty acid biosynthesis</keyword>
<reference evidence="17" key="2">
    <citation type="submission" date="2023-06" db="EMBL/GenBank/DDBJ databases">
        <authorList>
            <person name="Swenson N.G."/>
            <person name="Wegrzyn J.L."/>
            <person name="Mcevoy S.L."/>
        </authorList>
    </citation>
    <scope>NUCLEOTIDE SEQUENCE</scope>
    <source>
        <strain evidence="17">NS2018</strain>
        <tissue evidence="17">Leaf</tissue>
    </source>
</reference>
<proteinExistence type="inferred from homology"/>
<dbReference type="GO" id="GO:0031408">
    <property type="term" value="P:oxylipin biosynthetic process"/>
    <property type="evidence" value="ECO:0007669"/>
    <property type="project" value="UniProtKB-KW"/>
</dbReference>
<evidence type="ECO:0000256" key="5">
    <source>
        <dbReference type="ARBA" id="ARBA00022767"/>
    </source>
</evidence>
<dbReference type="PROSITE" id="PS51393">
    <property type="entry name" value="LIPOXYGENASE_3"/>
    <property type="match status" value="1"/>
</dbReference>
<keyword evidence="4 13" id="KW-0479">Metal-binding</keyword>
<dbReference type="FunFam" id="4.10.375.10:FF:000001">
    <property type="entry name" value="Lipoxygenase"/>
    <property type="match status" value="1"/>
</dbReference>
<evidence type="ECO:0000313" key="17">
    <source>
        <dbReference type="EMBL" id="KAK0588440.1"/>
    </source>
</evidence>
<comment type="caution">
    <text evidence="12">Lacks conserved residue(s) required for the propagation of feature annotation.</text>
</comment>
<dbReference type="FunFam" id="1.20.245.10:FF:000002">
    <property type="entry name" value="Lipoxygenase"/>
    <property type="match status" value="1"/>
</dbReference>
<evidence type="ECO:0000256" key="13">
    <source>
        <dbReference type="RuleBase" id="RU003974"/>
    </source>
</evidence>
<evidence type="ECO:0000256" key="14">
    <source>
        <dbReference type="SAM" id="MobiDB-lite"/>
    </source>
</evidence>
<keyword evidence="5" id="KW-0925">Oxylipin biosynthesis</keyword>
<feature type="compositionally biased region" description="Basic and acidic residues" evidence="14">
    <location>
        <begin position="241"/>
        <end position="250"/>
    </location>
</feature>
<evidence type="ECO:0000256" key="11">
    <source>
        <dbReference type="ARBA" id="ARBA00023160"/>
    </source>
</evidence>
<dbReference type="GO" id="GO:0006633">
    <property type="term" value="P:fatty acid biosynthetic process"/>
    <property type="evidence" value="ECO:0007669"/>
    <property type="project" value="UniProtKB-KW"/>
</dbReference>
<sequence>MENQGLCPGLQECLIAVHNKITSHLHSNASNHHDLNLIKGKLIVDHSPGQSGPGKSASVQVYSCTEIDQNTRKGKLSEKAKLKHAKSQKSDGTRTTTYEVKLYVEKDFGIPGAFVIENHHNHKFFLQSATLQTPGDQVINFDCRSWVYPIKMTKTSRIFFSNTSYLPRDTPKALADLRQEELKILRGDGTGERKEWDRIYDYDYYNDLGNPDKGDEHERPVLGGSETFPYPRRGRTGRPPSKKDPLTESRPEMINLDIYVPPDERFSPKKLSEFIGNSIQATAHFILPEAKSLLEKDSSVQSFDEIKEMFSSNRSQKVDGWLSEKLHKLVPDELYKGIAHASKGDHLMFTLPQIVSNTPKQAMNQWRIYIVDDHDYLMPFLNRINTNTKGICAYASRILLFLKGDATLKPLVIQLSLPSFSDGEIISRLLLPASEGTEGALWQLAKTHVAANDSGYHQLISHWLHTHAVVEPFIIATRRQLSVMHPIHLLLDPHFKDTMHINALSRSILINSGGILEKTLFTGEVSMELSSELYKKWRFDEQALPTDLLKRRMALEDPDNPTGAQILFQDYPYGLDALDIWSAIRTWVIDYCSIFYKDDNSVESDEELRAWWSEIRNVGHGDKRNEEWWFKMTTLTDLQEALTILIWTASALHASVNFGQYAYAGYPPNRPTHCLNFVPEEGTTEFGEFLKDPDKYFLKTLPKKFEMTLGIALVEVLSRHTSDEEYLGQRPSSEWTDNKEVLQKFETFKKTLVEIETKIRDRNINPKLKNRWGPAKIAYKLLHPDASNENRRGGITGKGIPNSISL</sequence>
<evidence type="ECO:0000313" key="18">
    <source>
        <dbReference type="Proteomes" id="UP001168877"/>
    </source>
</evidence>
<comment type="caution">
    <text evidence="17">The sequence shown here is derived from an EMBL/GenBank/DDBJ whole genome shotgun (WGS) entry which is preliminary data.</text>
</comment>
<dbReference type="Gene3D" id="2.60.60.20">
    <property type="entry name" value="PLAT/LH2 domain"/>
    <property type="match status" value="1"/>
</dbReference>
<dbReference type="InterPro" id="IPR001246">
    <property type="entry name" value="LipOase_plant"/>
</dbReference>
<reference evidence="17" key="1">
    <citation type="journal article" date="2022" name="Plant J.">
        <title>Strategies of tolerance reflected in two North American maple genomes.</title>
        <authorList>
            <person name="McEvoy S.L."/>
            <person name="Sezen U.U."/>
            <person name="Trouern-Trend A."/>
            <person name="McMahon S.M."/>
            <person name="Schaberg P.G."/>
            <person name="Yang J."/>
            <person name="Wegrzyn J.L."/>
            <person name="Swenson N.G."/>
        </authorList>
    </citation>
    <scope>NUCLEOTIDE SEQUENCE</scope>
    <source>
        <strain evidence="17">NS2018</strain>
    </source>
</reference>
<evidence type="ECO:0000256" key="12">
    <source>
        <dbReference type="PROSITE-ProRule" id="PRU00152"/>
    </source>
</evidence>
<evidence type="ECO:0000256" key="4">
    <source>
        <dbReference type="ARBA" id="ARBA00022723"/>
    </source>
</evidence>
<dbReference type="SUPFAM" id="SSF49723">
    <property type="entry name" value="Lipase/lipooxygenase domain (PLAT/LH2 domain)"/>
    <property type="match status" value="1"/>
</dbReference>
<organism evidence="17 18">
    <name type="scientific">Acer saccharum</name>
    <name type="common">Sugar maple</name>
    <dbReference type="NCBI Taxonomy" id="4024"/>
    <lineage>
        <taxon>Eukaryota</taxon>
        <taxon>Viridiplantae</taxon>
        <taxon>Streptophyta</taxon>
        <taxon>Embryophyta</taxon>
        <taxon>Tracheophyta</taxon>
        <taxon>Spermatophyta</taxon>
        <taxon>Magnoliopsida</taxon>
        <taxon>eudicotyledons</taxon>
        <taxon>Gunneridae</taxon>
        <taxon>Pentapetalae</taxon>
        <taxon>rosids</taxon>
        <taxon>malvids</taxon>
        <taxon>Sapindales</taxon>
        <taxon>Sapindaceae</taxon>
        <taxon>Hippocastanoideae</taxon>
        <taxon>Acereae</taxon>
        <taxon>Acer</taxon>
    </lineage>
</organism>
<comment type="similarity">
    <text evidence="2 13">Belongs to the lipoxygenase family.</text>
</comment>
<keyword evidence="18" id="KW-1185">Reference proteome</keyword>
<keyword evidence="10" id="KW-0443">Lipid metabolism</keyword>
<evidence type="ECO:0000256" key="8">
    <source>
        <dbReference type="ARBA" id="ARBA00023002"/>
    </source>
</evidence>